<dbReference type="InterPro" id="IPR010359">
    <property type="entry name" value="IrrE_HExxH"/>
</dbReference>
<reference evidence="2 3" key="1">
    <citation type="submission" date="2016-10" db="EMBL/GenBank/DDBJ databases">
        <authorList>
            <person name="de Groot N.N."/>
        </authorList>
    </citation>
    <scope>NUCLEOTIDE SEQUENCE [LARGE SCALE GENOMIC DNA]</scope>
    <source>
        <strain evidence="2 3">VTM2R47</strain>
    </source>
</reference>
<dbReference type="RefSeq" id="WP_074581049.1">
    <property type="nucleotide sequence ID" value="NZ_FNFJ01000001.1"/>
</dbReference>
<organism evidence="2 3">
    <name type="scientific">Streptococcus gallolyticus</name>
    <dbReference type="NCBI Taxonomy" id="315405"/>
    <lineage>
        <taxon>Bacteria</taxon>
        <taxon>Bacillati</taxon>
        <taxon>Bacillota</taxon>
        <taxon>Bacilli</taxon>
        <taxon>Lactobacillales</taxon>
        <taxon>Streptococcaceae</taxon>
        <taxon>Streptococcus</taxon>
    </lineage>
</organism>
<evidence type="ECO:0000313" key="2">
    <source>
        <dbReference type="EMBL" id="SES17141.1"/>
    </source>
</evidence>
<dbReference type="Pfam" id="PF06114">
    <property type="entry name" value="Peptidase_M78"/>
    <property type="match status" value="1"/>
</dbReference>
<name>A0A1H9V6H5_9STRE</name>
<dbReference type="Proteomes" id="UP000182712">
    <property type="component" value="Unassembled WGS sequence"/>
</dbReference>
<accession>A0A1H9V6H5</accession>
<dbReference type="AlphaFoldDB" id="A0A1H9V6H5"/>
<gene>
    <name evidence="2" type="ORF">SAMN04487840_12028</name>
</gene>
<protein>
    <recommendedName>
        <fullName evidence="1">IrrE N-terminal-like domain-containing protein</fullName>
    </recommendedName>
</protein>
<evidence type="ECO:0000313" key="3">
    <source>
        <dbReference type="Proteomes" id="UP000182712"/>
    </source>
</evidence>
<proteinExistence type="predicted"/>
<feature type="domain" description="IrrE N-terminal-like" evidence="1">
    <location>
        <begin position="9"/>
        <end position="86"/>
    </location>
</feature>
<dbReference type="Gene3D" id="1.10.10.2910">
    <property type="match status" value="1"/>
</dbReference>
<evidence type="ECO:0000259" key="1">
    <source>
        <dbReference type="Pfam" id="PF06114"/>
    </source>
</evidence>
<dbReference type="EMBL" id="FOGM01000020">
    <property type="protein sequence ID" value="SES17141.1"/>
    <property type="molecule type" value="Genomic_DNA"/>
</dbReference>
<sequence>MTINEIVRKYNIKLCEYSPELWDRAGFYYAPLRTVYINSNLSEREKKKVIYHELGHLEHDASQYDRRRELFEIQANRKMIHSILEEELSCCDKEEIESFNYVQFMKKYDLASMVDEELIKEEFLKLIS</sequence>